<evidence type="ECO:0000259" key="3">
    <source>
        <dbReference type="Pfam" id="PF07732"/>
    </source>
</evidence>
<dbReference type="OrthoDB" id="2121828at2759"/>
<sequence>MKFFFAIGAVVIGFSSLVNAAAIGTEHVQLTPITPGRANIERRQTAPSCTGVANGPNNRNCWTSGFTSSTDMYTSWPNTGVIRSYNLRIENTTCNPDGAGTRVCMLINGRTPGPTIVANWGDTIVSWLVGWYSFYV</sequence>
<feature type="signal peptide" evidence="2">
    <location>
        <begin position="1"/>
        <end position="20"/>
    </location>
</feature>
<dbReference type="InterPro" id="IPR008972">
    <property type="entry name" value="Cupredoxin"/>
</dbReference>
<dbReference type="AlphaFoldDB" id="A0A6A7AS75"/>
<keyword evidence="2" id="KW-0732">Signal</keyword>
<dbReference type="Gene3D" id="2.60.40.420">
    <property type="entry name" value="Cupredoxins - blue copper proteins"/>
    <property type="match status" value="1"/>
</dbReference>
<dbReference type="Pfam" id="PF07732">
    <property type="entry name" value="Cu-oxidase_3"/>
    <property type="match status" value="1"/>
</dbReference>
<dbReference type="SUPFAM" id="SSF49503">
    <property type="entry name" value="Cupredoxins"/>
    <property type="match status" value="1"/>
</dbReference>
<dbReference type="EMBL" id="MU006352">
    <property type="protein sequence ID" value="KAF2845207.1"/>
    <property type="molecule type" value="Genomic_DNA"/>
</dbReference>
<evidence type="ECO:0000313" key="4">
    <source>
        <dbReference type="EMBL" id="KAF2845207.1"/>
    </source>
</evidence>
<name>A0A6A7AS75_9PLEO</name>
<feature type="domain" description="Plastocyanin-like" evidence="3">
    <location>
        <begin position="89"/>
        <end position="125"/>
    </location>
</feature>
<evidence type="ECO:0000256" key="2">
    <source>
        <dbReference type="SAM" id="SignalP"/>
    </source>
</evidence>
<protein>
    <recommendedName>
        <fullName evidence="3">Plastocyanin-like domain-containing protein</fullName>
    </recommendedName>
</protein>
<proteinExistence type="inferred from homology"/>
<evidence type="ECO:0000313" key="5">
    <source>
        <dbReference type="Proteomes" id="UP000799423"/>
    </source>
</evidence>
<comment type="similarity">
    <text evidence="1">Belongs to the multicopper oxidase family.</text>
</comment>
<dbReference type="Proteomes" id="UP000799423">
    <property type="component" value="Unassembled WGS sequence"/>
</dbReference>
<organism evidence="4 5">
    <name type="scientific">Plenodomus tracheiphilus IPT5</name>
    <dbReference type="NCBI Taxonomy" id="1408161"/>
    <lineage>
        <taxon>Eukaryota</taxon>
        <taxon>Fungi</taxon>
        <taxon>Dikarya</taxon>
        <taxon>Ascomycota</taxon>
        <taxon>Pezizomycotina</taxon>
        <taxon>Dothideomycetes</taxon>
        <taxon>Pleosporomycetidae</taxon>
        <taxon>Pleosporales</taxon>
        <taxon>Pleosporineae</taxon>
        <taxon>Leptosphaeriaceae</taxon>
        <taxon>Plenodomus</taxon>
    </lineage>
</organism>
<dbReference type="InterPro" id="IPR011707">
    <property type="entry name" value="Cu-oxidase-like_N"/>
</dbReference>
<feature type="chain" id="PRO_5025571066" description="Plastocyanin-like domain-containing protein" evidence="2">
    <location>
        <begin position="21"/>
        <end position="136"/>
    </location>
</feature>
<keyword evidence="5" id="KW-1185">Reference proteome</keyword>
<reference evidence="4" key="1">
    <citation type="submission" date="2020-01" db="EMBL/GenBank/DDBJ databases">
        <authorList>
            <consortium name="DOE Joint Genome Institute"/>
            <person name="Haridas S."/>
            <person name="Albert R."/>
            <person name="Binder M."/>
            <person name="Bloem J."/>
            <person name="Labutti K."/>
            <person name="Salamov A."/>
            <person name="Andreopoulos B."/>
            <person name="Baker S.E."/>
            <person name="Barry K."/>
            <person name="Bills G."/>
            <person name="Bluhm B.H."/>
            <person name="Cannon C."/>
            <person name="Castanera R."/>
            <person name="Culley D.E."/>
            <person name="Daum C."/>
            <person name="Ezra D."/>
            <person name="Gonzalez J.B."/>
            <person name="Henrissat B."/>
            <person name="Kuo A."/>
            <person name="Liang C."/>
            <person name="Lipzen A."/>
            <person name="Lutzoni F."/>
            <person name="Magnuson J."/>
            <person name="Mondo S."/>
            <person name="Nolan M."/>
            <person name="Ohm R."/>
            <person name="Pangilinan J."/>
            <person name="Park H.-J."/>
            <person name="Ramirez L."/>
            <person name="Alfaro M."/>
            <person name="Sun H."/>
            <person name="Tritt A."/>
            <person name="Yoshinaga Y."/>
            <person name="Zwiers L.-H."/>
            <person name="Turgeon B.G."/>
            <person name="Goodwin S.B."/>
            <person name="Spatafora J.W."/>
            <person name="Crous P.W."/>
            <person name="Grigoriev I.V."/>
        </authorList>
    </citation>
    <scope>NUCLEOTIDE SEQUENCE</scope>
    <source>
        <strain evidence="4">IPT5</strain>
    </source>
</reference>
<accession>A0A6A7AS75</accession>
<evidence type="ECO:0000256" key="1">
    <source>
        <dbReference type="ARBA" id="ARBA00010609"/>
    </source>
</evidence>
<gene>
    <name evidence="4" type="ORF">T440DRAFT_483603</name>
</gene>
<dbReference type="GO" id="GO:0005507">
    <property type="term" value="F:copper ion binding"/>
    <property type="evidence" value="ECO:0007669"/>
    <property type="project" value="InterPro"/>
</dbReference>